<dbReference type="EMBL" id="CP017478">
    <property type="protein sequence ID" value="AOW19363.1"/>
    <property type="molecule type" value="Genomic_DNA"/>
</dbReference>
<evidence type="ECO:0000313" key="9">
    <source>
        <dbReference type="Proteomes" id="UP000176050"/>
    </source>
</evidence>
<evidence type="ECO:0000256" key="5">
    <source>
        <dbReference type="PROSITE-ProRule" id="PRU00277"/>
    </source>
</evidence>
<evidence type="ECO:0000259" key="7">
    <source>
        <dbReference type="PROSITE" id="PS50059"/>
    </source>
</evidence>
<dbReference type="PANTHER" id="PTHR43811:SF19">
    <property type="entry name" value="39 KDA FK506-BINDING NUCLEAR PROTEIN"/>
    <property type="match status" value="1"/>
</dbReference>
<comment type="catalytic activity">
    <reaction evidence="1 5 6">
        <text>[protein]-peptidylproline (omega=180) = [protein]-peptidylproline (omega=0)</text>
        <dbReference type="Rhea" id="RHEA:16237"/>
        <dbReference type="Rhea" id="RHEA-COMP:10747"/>
        <dbReference type="Rhea" id="RHEA-COMP:10748"/>
        <dbReference type="ChEBI" id="CHEBI:83833"/>
        <dbReference type="ChEBI" id="CHEBI:83834"/>
        <dbReference type="EC" id="5.2.1.8"/>
    </reaction>
</comment>
<evidence type="ECO:0000256" key="6">
    <source>
        <dbReference type="RuleBase" id="RU003915"/>
    </source>
</evidence>
<evidence type="ECO:0000256" key="4">
    <source>
        <dbReference type="ARBA" id="ARBA00023235"/>
    </source>
</evidence>
<proteinExistence type="inferred from homology"/>
<dbReference type="Pfam" id="PF00254">
    <property type="entry name" value="FKBP_C"/>
    <property type="match status" value="1"/>
</dbReference>
<dbReference type="GO" id="GO:0003755">
    <property type="term" value="F:peptidyl-prolyl cis-trans isomerase activity"/>
    <property type="evidence" value="ECO:0007669"/>
    <property type="project" value="UniProtKB-UniRule"/>
</dbReference>
<dbReference type="InterPro" id="IPR001179">
    <property type="entry name" value="PPIase_FKBP_dom"/>
</dbReference>
<dbReference type="RefSeq" id="WP_070235489.1">
    <property type="nucleotide sequence ID" value="NZ_CP017478.1"/>
</dbReference>
<comment type="similarity">
    <text evidence="2 6">Belongs to the FKBP-type PPIase family.</text>
</comment>
<reference evidence="8 9" key="1">
    <citation type="submission" date="2016-10" db="EMBL/GenBank/DDBJ databases">
        <title>Lutibacter sp. LPB0138, isolated from marine gastropod.</title>
        <authorList>
            <person name="Kim E."/>
            <person name="Yi H."/>
        </authorList>
    </citation>
    <scope>NUCLEOTIDE SEQUENCE [LARGE SCALE GENOMIC DNA]</scope>
    <source>
        <strain evidence="8 9">LPB0138</strain>
    </source>
</reference>
<dbReference type="PROSITE" id="PS50059">
    <property type="entry name" value="FKBP_PPIASE"/>
    <property type="match status" value="1"/>
</dbReference>
<dbReference type="Proteomes" id="UP000176050">
    <property type="component" value="Chromosome"/>
</dbReference>
<organism evidence="8 9">
    <name type="scientific">Urechidicola croceus</name>
    <dbReference type="NCBI Taxonomy" id="1850246"/>
    <lineage>
        <taxon>Bacteria</taxon>
        <taxon>Pseudomonadati</taxon>
        <taxon>Bacteroidota</taxon>
        <taxon>Flavobacteriia</taxon>
        <taxon>Flavobacteriales</taxon>
        <taxon>Flavobacteriaceae</taxon>
        <taxon>Urechidicola</taxon>
    </lineage>
</organism>
<evidence type="ECO:0000256" key="2">
    <source>
        <dbReference type="ARBA" id="ARBA00006577"/>
    </source>
</evidence>
<gene>
    <name evidence="8" type="ORF">LPB138_01095</name>
</gene>
<dbReference type="InterPro" id="IPR046357">
    <property type="entry name" value="PPIase_dom_sf"/>
</dbReference>
<accession>A0A1D8P442</accession>
<dbReference type="Gene3D" id="3.10.50.40">
    <property type="match status" value="1"/>
</dbReference>
<evidence type="ECO:0000313" key="8">
    <source>
        <dbReference type="EMBL" id="AOW19363.1"/>
    </source>
</evidence>
<protein>
    <recommendedName>
        <fullName evidence="6">Peptidyl-prolyl cis-trans isomerase</fullName>
        <ecNumber evidence="6">5.2.1.8</ecNumber>
    </recommendedName>
</protein>
<dbReference type="SUPFAM" id="SSF54534">
    <property type="entry name" value="FKBP-like"/>
    <property type="match status" value="1"/>
</dbReference>
<keyword evidence="4 5" id="KW-0413">Isomerase</keyword>
<dbReference type="EC" id="5.2.1.8" evidence="6"/>
<dbReference type="AlphaFoldDB" id="A0A1D8P442"/>
<dbReference type="KEGG" id="lul:LPB138_01095"/>
<name>A0A1D8P442_9FLAO</name>
<keyword evidence="3 5" id="KW-0697">Rotamase</keyword>
<sequence>MKIKYLILLIFFIGINLTRGQDKYKGNFSKTEKFISRNDFIPIRTHKVFDEDENLSYKIKYSKNGIIRKIKISQNGKNLSVKFPKKIDQIVWQKITDGLWINKVKENFYGKTEFNNKDIVKLHYDGHLINGKPFDNSFIRNQPLKGELGYFIKGFSIGLNNIKEGELRIIKIAPEMGYGNKEVGNIPQNSTLIYYVYRID</sequence>
<dbReference type="STRING" id="1850246.LPB138_01095"/>
<evidence type="ECO:0000256" key="3">
    <source>
        <dbReference type="ARBA" id="ARBA00023110"/>
    </source>
</evidence>
<dbReference type="OrthoDB" id="9808891at2"/>
<feature type="domain" description="PPIase FKBP-type" evidence="7">
    <location>
        <begin position="117"/>
        <end position="200"/>
    </location>
</feature>
<dbReference type="PANTHER" id="PTHR43811">
    <property type="entry name" value="FKBP-TYPE PEPTIDYL-PROLYL CIS-TRANS ISOMERASE FKPA"/>
    <property type="match status" value="1"/>
</dbReference>
<evidence type="ECO:0000256" key="1">
    <source>
        <dbReference type="ARBA" id="ARBA00000971"/>
    </source>
</evidence>
<keyword evidence="9" id="KW-1185">Reference proteome</keyword>